<dbReference type="InterPro" id="IPR019734">
    <property type="entry name" value="TPR_rpt"/>
</dbReference>
<dbReference type="Proteomes" id="UP000218542">
    <property type="component" value="Unassembled WGS sequence"/>
</dbReference>
<accession>A0A286TVZ9</accession>
<keyword evidence="3" id="KW-1185">Reference proteome</keyword>
<dbReference type="SMART" id="SM00028">
    <property type="entry name" value="TPR"/>
    <property type="match status" value="2"/>
</dbReference>
<dbReference type="Gene3D" id="1.25.40.10">
    <property type="entry name" value="Tetratricopeptide repeat domain"/>
    <property type="match status" value="1"/>
</dbReference>
<dbReference type="Gene3D" id="3.40.50.2000">
    <property type="entry name" value="Glycogen Phosphorylase B"/>
    <property type="match status" value="1"/>
</dbReference>
<dbReference type="Pfam" id="PF13181">
    <property type="entry name" value="TPR_8"/>
    <property type="match status" value="1"/>
</dbReference>
<dbReference type="PROSITE" id="PS50005">
    <property type="entry name" value="TPR"/>
    <property type="match status" value="1"/>
</dbReference>
<dbReference type="AlphaFoldDB" id="A0A286TVZ9"/>
<organism evidence="2 3">
    <name type="scientific">Candidatus Scalindua japonica</name>
    <dbReference type="NCBI Taxonomy" id="1284222"/>
    <lineage>
        <taxon>Bacteria</taxon>
        <taxon>Pseudomonadati</taxon>
        <taxon>Planctomycetota</taxon>
        <taxon>Candidatus Brocadiia</taxon>
        <taxon>Candidatus Brocadiales</taxon>
        <taxon>Candidatus Scalinduaceae</taxon>
        <taxon>Candidatus Scalindua</taxon>
    </lineage>
</organism>
<dbReference type="SUPFAM" id="SSF53756">
    <property type="entry name" value="UDP-Glycosyltransferase/glycogen phosphorylase"/>
    <property type="match status" value="1"/>
</dbReference>
<evidence type="ECO:0000256" key="1">
    <source>
        <dbReference type="PROSITE-ProRule" id="PRU00339"/>
    </source>
</evidence>
<dbReference type="EMBL" id="BAOS01000005">
    <property type="protein sequence ID" value="GAX60014.1"/>
    <property type="molecule type" value="Genomic_DNA"/>
</dbReference>
<feature type="repeat" description="TPR" evidence="1">
    <location>
        <begin position="447"/>
        <end position="480"/>
    </location>
</feature>
<reference evidence="3" key="1">
    <citation type="journal article" date="2017" name="Environ. Microbiol. Rep.">
        <title>Genetic Diversity of Marine Anaerobic Ammonium-Oxidizing Bacteria as Revealed by Genomic and Proteomic Analyses of 'Candidatus Scalindua japonica'.</title>
        <authorList>
            <person name="Oshiki M."/>
            <person name="Mizuto K."/>
            <person name="Kimura Z."/>
            <person name="Kindaichi T."/>
            <person name="Satoh H."/>
            <person name="Okabe S."/>
        </authorList>
    </citation>
    <scope>NUCLEOTIDE SEQUENCE [LARGE SCALE GENOMIC DNA]</scope>
    <source>
        <strain evidence="3">husup-a2</strain>
    </source>
</reference>
<evidence type="ECO:0000313" key="2">
    <source>
        <dbReference type="EMBL" id="GAX60014.1"/>
    </source>
</evidence>
<dbReference type="InterPro" id="IPR011990">
    <property type="entry name" value="TPR-like_helical_dom_sf"/>
</dbReference>
<protein>
    <submittedName>
        <fullName evidence="2">Uncharacterized protein</fullName>
    </submittedName>
</protein>
<gene>
    <name evidence="2" type="ORF">SCALIN_C05_0099</name>
</gene>
<keyword evidence="1" id="KW-0802">TPR repeat</keyword>
<proteinExistence type="predicted"/>
<comment type="caution">
    <text evidence="2">The sequence shown here is derived from an EMBL/GenBank/DDBJ whole genome shotgun (WGS) entry which is preliminary data.</text>
</comment>
<name>A0A286TVZ9_9BACT</name>
<sequence>MKHIKNNNRLLIAQVEPPQNEGSGDYFYRTHAPGIAMAQEEGVRVINLTNQHRHKTEIMMKADVLILKNICDPDILPLIRGRKEQRKLTVYEIADDLNALQTWNPVYFFFKNKQNLDLGFRLANSCNALQVSSPELKKLYGYLNRNCTVFPNQILNVPPEKPLKKNNEQVIGWGGSHGHMADMAEIAQPLINWIITRPNVSLHLMCSEPIWKLFDSLPQHKKRWTPPGLLDDYYNFLQNIDIGIAPLKDYAFNRSRSDIKFLEYAVSGIVPVMAHTGPYIESVNVGKTGFLYKNTGELIVTLNRLTDDRISAQNVAKEARQYVIRERLQLQHGRDRLDFYRQHLKFPHRQSNEVERSIKWFEGISKLEGAIVNERHLQLKATRFEDLLHDGLLAMQIQRNMQLANAIFEEAVTMEPENYLTFMFAASISPNPIDCLCKALKQEPHSIRTWILLGEEFERIGKIKQALECYESAINVYSDYDIPHLKIGALLRKLGRHAQANQFFKKANMIAENLKYLNVTTPETDLNVNVKNS</sequence>
<evidence type="ECO:0000313" key="3">
    <source>
        <dbReference type="Proteomes" id="UP000218542"/>
    </source>
</evidence>
<dbReference type="OrthoDB" id="275267at2"/>
<dbReference type="RefSeq" id="WP_096893201.1">
    <property type="nucleotide sequence ID" value="NZ_BAOS01000005.1"/>
</dbReference>
<dbReference type="SUPFAM" id="SSF48452">
    <property type="entry name" value="TPR-like"/>
    <property type="match status" value="1"/>
</dbReference>